<dbReference type="Pfam" id="PF07992">
    <property type="entry name" value="Pyr_redox_2"/>
    <property type="match status" value="1"/>
</dbReference>
<dbReference type="KEGG" id="gma:AciX8_3772"/>
<evidence type="ECO:0000256" key="1">
    <source>
        <dbReference type="ARBA" id="ARBA00022630"/>
    </source>
</evidence>
<proteinExistence type="predicted"/>
<name>G8P0G8_GRAMM</name>
<gene>
    <name evidence="4" type="ordered locus">AciX8_3772</name>
</gene>
<dbReference type="Proteomes" id="UP000007113">
    <property type="component" value="Chromosome"/>
</dbReference>
<keyword evidence="2 4" id="KW-0560">Oxidoreductase</keyword>
<dbReference type="eggNOG" id="COG0492">
    <property type="taxonomic scope" value="Bacteria"/>
</dbReference>
<dbReference type="HOGENOM" id="CLU_031864_5_8_0"/>
<feature type="domain" description="FAD/NAD(P)-binding" evidence="3">
    <location>
        <begin position="89"/>
        <end position="400"/>
    </location>
</feature>
<accession>G8P0G8</accession>
<sequence length="423" mass="45289">MVTPNAKIYGKYNSAEAYQLRDFLTRSGVVVEWSELNSDEEAKRLGASGLSDARLPICVLSQGSVLFRPTIRDLAAALDWFREPKHQDYDVAICGAGPAGLSAAVYAASEGLRTIVVERSAVGGQAASTSRIENYLGFPDGISGWELSTKARQQAQRFGAEIIVTAEGIGLGFDNGSLVGHLAGGGKIVTRAAICATGVEYAKLGLPNEERFLNHGLFYGAGPSEAVLSEGHVFIVGGGNSAGQAALHFAAYAERVTLLVRGQHLEDTLSTYLLERIEHSERIEVRTQSVLTSLEGGDSLTGITYKSCLTGEETCAKTQGVFVCIGGRPRTDWITPGPLYTDSAGYILTGDDLEGMEPPIGFWLDGRRPMLRESSMPGLFAAGDVRHNSIKRVATAVGEGATAVSMVHQYLSLKRRPLDYQNL</sequence>
<dbReference type="EC" id="1.8.1.9" evidence="4"/>
<dbReference type="InterPro" id="IPR050097">
    <property type="entry name" value="Ferredoxin-NADP_redctase_2"/>
</dbReference>
<dbReference type="PRINTS" id="PR00368">
    <property type="entry name" value="FADPNR"/>
</dbReference>
<organism evidence="4 5">
    <name type="scientific">Granulicella mallensis (strain ATCC BAA-1857 / DSM 23137 / MP5ACTX8)</name>
    <dbReference type="NCBI Taxonomy" id="682795"/>
    <lineage>
        <taxon>Bacteria</taxon>
        <taxon>Pseudomonadati</taxon>
        <taxon>Acidobacteriota</taxon>
        <taxon>Terriglobia</taxon>
        <taxon>Terriglobales</taxon>
        <taxon>Acidobacteriaceae</taxon>
        <taxon>Granulicella</taxon>
    </lineage>
</organism>
<reference evidence="4 5" key="1">
    <citation type="submission" date="2011-11" db="EMBL/GenBank/DDBJ databases">
        <title>Complete sequence of Granulicella mallensis MP5ACTX8.</title>
        <authorList>
            <consortium name="US DOE Joint Genome Institute"/>
            <person name="Lucas S."/>
            <person name="Copeland A."/>
            <person name="Lapidus A."/>
            <person name="Cheng J.-F."/>
            <person name="Goodwin L."/>
            <person name="Pitluck S."/>
            <person name="Peters L."/>
            <person name="Lu M."/>
            <person name="Detter J.C."/>
            <person name="Han C."/>
            <person name="Tapia R."/>
            <person name="Land M."/>
            <person name="Hauser L."/>
            <person name="Kyrpides N."/>
            <person name="Ivanova N."/>
            <person name="Mikhailova N."/>
            <person name="Pagani I."/>
            <person name="Rawat S."/>
            <person name="Mannisto M."/>
            <person name="Haggblom M."/>
            <person name="Woyke T."/>
        </authorList>
    </citation>
    <scope>NUCLEOTIDE SEQUENCE [LARGE SCALE GENOMIC DNA]</scope>
    <source>
        <strain evidence="5">ATCC BAA-1857 / DSM 23137 / MP5ACTX8</strain>
    </source>
</reference>
<dbReference type="PANTHER" id="PTHR48105">
    <property type="entry name" value="THIOREDOXIN REDUCTASE 1-RELATED-RELATED"/>
    <property type="match status" value="1"/>
</dbReference>
<dbReference type="AlphaFoldDB" id="G8P0G8"/>
<keyword evidence="1" id="KW-0285">Flavoprotein</keyword>
<dbReference type="GO" id="GO:0004791">
    <property type="term" value="F:thioredoxin-disulfide reductase (NADPH) activity"/>
    <property type="evidence" value="ECO:0007669"/>
    <property type="project" value="UniProtKB-EC"/>
</dbReference>
<evidence type="ECO:0000313" key="5">
    <source>
        <dbReference type="Proteomes" id="UP000007113"/>
    </source>
</evidence>
<dbReference type="EMBL" id="CP003130">
    <property type="protein sequence ID" value="AEU38056.1"/>
    <property type="molecule type" value="Genomic_DNA"/>
</dbReference>
<dbReference type="OrthoDB" id="9806179at2"/>
<dbReference type="InterPro" id="IPR036188">
    <property type="entry name" value="FAD/NAD-bd_sf"/>
</dbReference>
<keyword evidence="5" id="KW-1185">Reference proteome</keyword>
<dbReference type="SUPFAM" id="SSF51905">
    <property type="entry name" value="FAD/NAD(P)-binding domain"/>
    <property type="match status" value="1"/>
</dbReference>
<dbReference type="Gene3D" id="3.50.50.60">
    <property type="entry name" value="FAD/NAD(P)-binding domain"/>
    <property type="match status" value="2"/>
</dbReference>
<dbReference type="PRINTS" id="PR00469">
    <property type="entry name" value="PNDRDTASEII"/>
</dbReference>
<dbReference type="InterPro" id="IPR023753">
    <property type="entry name" value="FAD/NAD-binding_dom"/>
</dbReference>
<dbReference type="STRING" id="682795.AciX8_3772"/>
<evidence type="ECO:0000256" key="2">
    <source>
        <dbReference type="ARBA" id="ARBA00023002"/>
    </source>
</evidence>
<protein>
    <submittedName>
        <fullName evidence="4">Thioredoxin-disulfide reductase</fullName>
        <ecNumber evidence="4">1.8.1.9</ecNumber>
    </submittedName>
</protein>
<evidence type="ECO:0000259" key="3">
    <source>
        <dbReference type="Pfam" id="PF07992"/>
    </source>
</evidence>
<dbReference type="RefSeq" id="WP_014266929.1">
    <property type="nucleotide sequence ID" value="NC_016631.1"/>
</dbReference>
<evidence type="ECO:0000313" key="4">
    <source>
        <dbReference type="EMBL" id="AEU38056.1"/>
    </source>
</evidence>